<name>A0A4V6MG68_9ACTN</name>
<protein>
    <submittedName>
        <fullName evidence="1">Uncharacterized protein</fullName>
    </submittedName>
</protein>
<keyword evidence="2" id="KW-1185">Reference proteome</keyword>
<dbReference type="AlphaFoldDB" id="A0A4V6MG68"/>
<organism evidence="1 2">
    <name type="scientific">Krasilnikovia cinnamomea</name>
    <dbReference type="NCBI Taxonomy" id="349313"/>
    <lineage>
        <taxon>Bacteria</taxon>
        <taxon>Bacillati</taxon>
        <taxon>Actinomycetota</taxon>
        <taxon>Actinomycetes</taxon>
        <taxon>Micromonosporales</taxon>
        <taxon>Micromonosporaceae</taxon>
        <taxon>Krasilnikovia</taxon>
    </lineage>
</organism>
<evidence type="ECO:0000313" key="2">
    <source>
        <dbReference type="Proteomes" id="UP000292564"/>
    </source>
</evidence>
<accession>A0A4V6MG68</accession>
<sequence length="54" mass="6772">MEVPRWQRAWQVMRRLSYTALLLIHRAIERDEQAIAHWRRYRGRRERIAARRSV</sequence>
<dbReference type="Proteomes" id="UP000292564">
    <property type="component" value="Unassembled WGS sequence"/>
</dbReference>
<dbReference type="RefSeq" id="WP_165449584.1">
    <property type="nucleotide sequence ID" value="NZ_SHKY01000001.1"/>
</dbReference>
<dbReference type="EMBL" id="SHKY01000001">
    <property type="protein sequence ID" value="RZU53246.1"/>
    <property type="molecule type" value="Genomic_DNA"/>
</dbReference>
<evidence type="ECO:0000313" key="1">
    <source>
        <dbReference type="EMBL" id="RZU53246.1"/>
    </source>
</evidence>
<reference evidence="1 2" key="1">
    <citation type="submission" date="2019-02" db="EMBL/GenBank/DDBJ databases">
        <title>Sequencing the genomes of 1000 actinobacteria strains.</title>
        <authorList>
            <person name="Klenk H.-P."/>
        </authorList>
    </citation>
    <scope>NUCLEOTIDE SEQUENCE [LARGE SCALE GENOMIC DNA]</scope>
    <source>
        <strain evidence="1 2">DSM 45162</strain>
    </source>
</reference>
<comment type="caution">
    <text evidence="1">The sequence shown here is derived from an EMBL/GenBank/DDBJ whole genome shotgun (WGS) entry which is preliminary data.</text>
</comment>
<gene>
    <name evidence="1" type="ORF">EV385_5150</name>
</gene>
<proteinExistence type="predicted"/>